<gene>
    <name evidence="1" type="ORF">PR018_20470</name>
</gene>
<accession>A0ABY8IS94</accession>
<name>A0ABY8IS94_9HYPH</name>
<reference evidence="1 2" key="1">
    <citation type="journal article" date="2019" name="Phytopathology">
        <title>A Novel Group of Rhizobium tumorigenes-Like Agrobacteria Associated with Crown Gall Disease of Rhododendron and Blueberry.</title>
        <authorList>
            <person name="Kuzmanovic N."/>
            <person name="Behrens P."/>
            <person name="Idczak E."/>
            <person name="Wagner S."/>
            <person name="Gotz M."/>
            <person name="Sproer C."/>
            <person name="Bunk B."/>
            <person name="Overmann J."/>
            <person name="Smalla K."/>
        </authorList>
    </citation>
    <scope>NUCLEOTIDE SEQUENCE [LARGE SCALE GENOMIC DNA]</scope>
    <source>
        <strain evidence="2">rho-6.2</strain>
    </source>
</reference>
<geneLocation type="plasmid" evidence="1 2">
    <name>unnamed1</name>
</geneLocation>
<evidence type="ECO:0000313" key="2">
    <source>
        <dbReference type="Proteomes" id="UP000318939"/>
    </source>
</evidence>
<proteinExistence type="predicted"/>
<organism evidence="1 2">
    <name type="scientific">Rhizobium rhododendri</name>
    <dbReference type="NCBI Taxonomy" id="2506430"/>
    <lineage>
        <taxon>Bacteria</taxon>
        <taxon>Pseudomonadati</taxon>
        <taxon>Pseudomonadota</taxon>
        <taxon>Alphaproteobacteria</taxon>
        <taxon>Hyphomicrobiales</taxon>
        <taxon>Rhizobiaceae</taxon>
        <taxon>Rhizobium/Agrobacterium group</taxon>
        <taxon>Rhizobium</taxon>
    </lineage>
</organism>
<dbReference type="EMBL" id="CP117268">
    <property type="protein sequence ID" value="WFS25895.1"/>
    <property type="molecule type" value="Genomic_DNA"/>
</dbReference>
<sequence>MQDHHQTARRLLPQGTSEDIVEKIAKFIPIANDSILRDSLKEAIGRPKKGVTAITIEVGAFIDKVHKAYNRRLAEMGRLYPLFNIFESSFRSFLAHTMDEVHGSSYWWKPAYDIEILRSDPHHHSDPGISHIGTLRISLDLSNAVHDFARSIAMSKEARILVDEGGGTMDLIQFTKLNDLERLIGADWIRIKDSFAVAPSFGVTTFLNQFEKVRHARNKIFHHRDISEKAAIVTIAEELLDLIGVHLKSLYEDAAHVAVSPYHFVQDTASSYHYALSITRYSFTVTAHFGEKAAEVRSEGTCSGDAIVRYLHSLKAARIGDLHQLQSKLLTVS</sequence>
<dbReference type="RefSeq" id="WP_143123506.1">
    <property type="nucleotide sequence ID" value="NZ_CP117268.1"/>
</dbReference>
<dbReference type="Proteomes" id="UP000318939">
    <property type="component" value="Plasmid unnamed1"/>
</dbReference>
<protein>
    <recommendedName>
        <fullName evidence="3">RiboL-PSP-HEPN domain-containing protein</fullName>
    </recommendedName>
</protein>
<reference evidence="1 2" key="2">
    <citation type="journal article" date="2023" name="MicrobiologyOpen">
        <title>Genomics of the tumorigenes clade of the family Rhizobiaceae and description of Rhizobium rhododendri sp. nov.</title>
        <authorList>
            <person name="Kuzmanovic N."/>
            <person name="diCenzo G.C."/>
            <person name="Bunk B."/>
            <person name="Sproeer C."/>
            <person name="Fruehling A."/>
            <person name="Neumann-Schaal M."/>
            <person name="Overmann J."/>
            <person name="Smalla K."/>
        </authorList>
    </citation>
    <scope>NUCLEOTIDE SEQUENCE [LARGE SCALE GENOMIC DNA]</scope>
    <source>
        <strain evidence="2">rho-6.2</strain>
        <plasmid evidence="1 2">unnamed1</plasmid>
    </source>
</reference>
<evidence type="ECO:0008006" key="3">
    <source>
        <dbReference type="Google" id="ProtNLM"/>
    </source>
</evidence>
<keyword evidence="1" id="KW-0614">Plasmid</keyword>
<keyword evidence="2" id="KW-1185">Reference proteome</keyword>
<evidence type="ECO:0000313" key="1">
    <source>
        <dbReference type="EMBL" id="WFS25895.1"/>
    </source>
</evidence>